<dbReference type="EMBL" id="SCEB01009593">
    <property type="protein sequence ID" value="RXM91244.1"/>
    <property type="molecule type" value="Genomic_DNA"/>
</dbReference>
<gene>
    <name evidence="3" type="ORF">EOD39_21377</name>
</gene>
<feature type="region of interest" description="Disordered" evidence="1">
    <location>
        <begin position="277"/>
        <end position="298"/>
    </location>
</feature>
<name>A0A444USU3_ACIRT</name>
<protein>
    <submittedName>
        <fullName evidence="3">Uncharacterized protein</fullName>
    </submittedName>
</protein>
<evidence type="ECO:0000313" key="4">
    <source>
        <dbReference type="Proteomes" id="UP000289886"/>
    </source>
</evidence>
<keyword evidence="2" id="KW-0472">Membrane</keyword>
<evidence type="ECO:0000256" key="2">
    <source>
        <dbReference type="SAM" id="Phobius"/>
    </source>
</evidence>
<feature type="compositionally biased region" description="Basic and acidic residues" evidence="1">
    <location>
        <begin position="350"/>
        <end position="375"/>
    </location>
</feature>
<keyword evidence="4" id="KW-1185">Reference proteome</keyword>
<dbReference type="AlphaFoldDB" id="A0A444USU3"/>
<feature type="region of interest" description="Disordered" evidence="1">
    <location>
        <begin position="350"/>
        <end position="407"/>
    </location>
</feature>
<feature type="region of interest" description="Disordered" evidence="1">
    <location>
        <begin position="96"/>
        <end position="183"/>
    </location>
</feature>
<reference evidence="3 4" key="1">
    <citation type="submission" date="2019-01" db="EMBL/GenBank/DDBJ databases">
        <title>Draft Genome and Complete Hox-Cluster Characterization of the Sterlet Sturgeon (Acipenser ruthenus).</title>
        <authorList>
            <person name="Wei Q."/>
        </authorList>
    </citation>
    <scope>NUCLEOTIDE SEQUENCE [LARGE SCALE GENOMIC DNA]</scope>
    <source>
        <strain evidence="3">WHYD16114868_AA</strain>
        <tissue evidence="3">Blood</tissue>
    </source>
</reference>
<keyword evidence="2" id="KW-0812">Transmembrane</keyword>
<feature type="compositionally biased region" description="Polar residues" evidence="1">
    <location>
        <begin position="110"/>
        <end position="120"/>
    </location>
</feature>
<evidence type="ECO:0000313" key="3">
    <source>
        <dbReference type="EMBL" id="RXM91244.1"/>
    </source>
</evidence>
<organism evidence="3 4">
    <name type="scientific">Acipenser ruthenus</name>
    <name type="common">Sterlet sturgeon</name>
    <dbReference type="NCBI Taxonomy" id="7906"/>
    <lineage>
        <taxon>Eukaryota</taxon>
        <taxon>Metazoa</taxon>
        <taxon>Chordata</taxon>
        <taxon>Craniata</taxon>
        <taxon>Vertebrata</taxon>
        <taxon>Euteleostomi</taxon>
        <taxon>Actinopterygii</taxon>
        <taxon>Chondrostei</taxon>
        <taxon>Acipenseriformes</taxon>
        <taxon>Acipenseridae</taxon>
        <taxon>Acipenser</taxon>
    </lineage>
</organism>
<dbReference type="Proteomes" id="UP000289886">
    <property type="component" value="Unassembled WGS sequence"/>
</dbReference>
<feature type="compositionally biased region" description="Polar residues" evidence="1">
    <location>
        <begin position="376"/>
        <end position="403"/>
    </location>
</feature>
<sequence>MDHGILERGRLREKREYEQYVELVSEEHFASAIAASVIVTFLGAVILGAISSPFFIECCRKIKHRRNATKAKLGLELKTEPRHYENMVFAINEDPKEETPIYDIPKGSESIAQDSSSGQECTYAKPSNAHKTISLEVPEPDKEYDVSPPRPAPRLKLQPRKGDGQSQNTEISEGAHNESAQSLHGQVDAPRYAHGTSHSDAEHCLNSNLSTDNITSALPAIGENSEADYIIFPVCDYTKVAPVQHSADIILSEKLFSHSAIIPNSPQTFESNTSCAAFPEEPGTNAENSAGLHNKKKGLDLDKPLCSEEENMKAKQDFLKIEMHEGSSDVITEEEKPDYGMCPKANLDKTAKRSENPEAHGESSHNEEKPVDLNQRDQNSGMNKDNQEGPSSSEESGDLSQHQPKAAKRRVIKLYNYDEEGKLYDHIKSSEEFESESEQRMKRRSLSLTRLNAIMSVAFADDFNSELNKNQKQSNIDGNGMFNIKK</sequence>
<comment type="caution">
    <text evidence="3">The sequence shown here is derived from an EMBL/GenBank/DDBJ whole genome shotgun (WGS) entry which is preliminary data.</text>
</comment>
<proteinExistence type="predicted"/>
<feature type="transmembrane region" description="Helical" evidence="2">
    <location>
        <begin position="29"/>
        <end position="56"/>
    </location>
</feature>
<keyword evidence="2" id="KW-1133">Transmembrane helix</keyword>
<evidence type="ECO:0000256" key="1">
    <source>
        <dbReference type="SAM" id="MobiDB-lite"/>
    </source>
</evidence>
<accession>A0A444USU3</accession>